<dbReference type="RefSeq" id="XP_007700342.1">
    <property type="nucleotide sequence ID" value="XM_007702152.1"/>
</dbReference>
<keyword evidence="2" id="KW-1185">Reference proteome</keyword>
<sequence length="221" mass="24315">MSNLQRLDRAEDRRAWARERASSSIANSRPYAIVPSTHPAACIYAACAMRHLHIAARVQSQTCSIRPFHSPWPIPWSVSLDGSDMMAQRHNHRPSWWNPLANSSTPNLTSFFAIPIRSPHTAPSVSLASIPIVDSPYKPPPTTRPLAPSSITAKTWNPAQTRSTCATMPEIKSQPLIGCHVQSMPIALDLTPGHMLTPSLVCSLRHLFPMRTSPIPILLVG</sequence>
<organism evidence="1 2">
    <name type="scientific">Cochliobolus sativus (strain ND90Pr / ATCC 201652)</name>
    <name type="common">Common root rot and spot blotch fungus</name>
    <name type="synonym">Bipolaris sorokiniana</name>
    <dbReference type="NCBI Taxonomy" id="665912"/>
    <lineage>
        <taxon>Eukaryota</taxon>
        <taxon>Fungi</taxon>
        <taxon>Dikarya</taxon>
        <taxon>Ascomycota</taxon>
        <taxon>Pezizomycotina</taxon>
        <taxon>Dothideomycetes</taxon>
        <taxon>Pleosporomycetidae</taxon>
        <taxon>Pleosporales</taxon>
        <taxon>Pleosporineae</taxon>
        <taxon>Pleosporaceae</taxon>
        <taxon>Bipolaris</taxon>
    </lineage>
</organism>
<evidence type="ECO:0000313" key="1">
    <source>
        <dbReference type="EMBL" id="EMD63755.1"/>
    </source>
</evidence>
<gene>
    <name evidence="1" type="ORF">COCSADRAFT_27078</name>
</gene>
<dbReference type="Proteomes" id="UP000016934">
    <property type="component" value="Unassembled WGS sequence"/>
</dbReference>
<dbReference type="KEGG" id="bsc:COCSADRAFT_27078"/>
<protein>
    <submittedName>
        <fullName evidence="1">Uncharacterized protein</fullName>
    </submittedName>
</protein>
<dbReference type="AlphaFoldDB" id="M2SN63"/>
<name>M2SN63_COCSN</name>
<dbReference type="OrthoDB" id="10430899at2759"/>
<dbReference type="GeneID" id="19135609"/>
<evidence type="ECO:0000313" key="2">
    <source>
        <dbReference type="Proteomes" id="UP000016934"/>
    </source>
</evidence>
<reference evidence="2" key="2">
    <citation type="journal article" date="2013" name="PLoS Genet.">
        <title>Comparative genome structure, secondary metabolite, and effector coding capacity across Cochliobolus pathogens.</title>
        <authorList>
            <person name="Condon B.J."/>
            <person name="Leng Y."/>
            <person name="Wu D."/>
            <person name="Bushley K.E."/>
            <person name="Ohm R.A."/>
            <person name="Otillar R."/>
            <person name="Martin J."/>
            <person name="Schackwitz W."/>
            <person name="Grimwood J."/>
            <person name="MohdZainudin N."/>
            <person name="Xue C."/>
            <person name="Wang R."/>
            <person name="Manning V.A."/>
            <person name="Dhillon B."/>
            <person name="Tu Z.J."/>
            <person name="Steffenson B.J."/>
            <person name="Salamov A."/>
            <person name="Sun H."/>
            <person name="Lowry S."/>
            <person name="LaButti K."/>
            <person name="Han J."/>
            <person name="Copeland A."/>
            <person name="Lindquist E."/>
            <person name="Barry K."/>
            <person name="Schmutz J."/>
            <person name="Baker S.E."/>
            <person name="Ciuffetti L.M."/>
            <person name="Grigoriev I.V."/>
            <person name="Zhong S."/>
            <person name="Turgeon B.G."/>
        </authorList>
    </citation>
    <scope>NUCLEOTIDE SEQUENCE [LARGE SCALE GENOMIC DNA]</scope>
    <source>
        <strain evidence="2">ND90Pr / ATCC 201652</strain>
    </source>
</reference>
<proteinExistence type="predicted"/>
<accession>M2SN63</accession>
<reference evidence="1 2" key="1">
    <citation type="journal article" date="2012" name="PLoS Pathog.">
        <title>Diverse lifestyles and strategies of plant pathogenesis encoded in the genomes of eighteen Dothideomycetes fungi.</title>
        <authorList>
            <person name="Ohm R.A."/>
            <person name="Feau N."/>
            <person name="Henrissat B."/>
            <person name="Schoch C.L."/>
            <person name="Horwitz B.A."/>
            <person name="Barry K.W."/>
            <person name="Condon B.J."/>
            <person name="Copeland A.C."/>
            <person name="Dhillon B."/>
            <person name="Glaser F."/>
            <person name="Hesse C.N."/>
            <person name="Kosti I."/>
            <person name="LaButti K."/>
            <person name="Lindquist E.A."/>
            <person name="Lucas S."/>
            <person name="Salamov A.A."/>
            <person name="Bradshaw R.E."/>
            <person name="Ciuffetti L."/>
            <person name="Hamelin R.C."/>
            <person name="Kema G.H.J."/>
            <person name="Lawrence C."/>
            <person name="Scott J.A."/>
            <person name="Spatafora J.W."/>
            <person name="Turgeon B.G."/>
            <person name="de Wit P.J.G.M."/>
            <person name="Zhong S."/>
            <person name="Goodwin S.B."/>
            <person name="Grigoriev I.V."/>
        </authorList>
    </citation>
    <scope>NUCLEOTIDE SEQUENCE [LARGE SCALE GENOMIC DNA]</scope>
    <source>
        <strain evidence="2">ND90Pr / ATCC 201652</strain>
    </source>
</reference>
<dbReference type="HOGENOM" id="CLU_1250568_0_0_1"/>
<dbReference type="EMBL" id="KB445644">
    <property type="protein sequence ID" value="EMD63755.1"/>
    <property type="molecule type" value="Genomic_DNA"/>
</dbReference>